<dbReference type="AlphaFoldDB" id="A0A370I3T9"/>
<sequence>MVGFIGSGPVVEEIDAVSWRVHEPIVYEGKRQQFVIPVGFRTDFASVPRVLVWLIPRYGAYTKAAILHDYVCRTGIVGPKDADGLFRRVLRESGVSTPQRWMMWAGVRAASRLAGATGLDVARFLLVLTLSALFLAVPVLVVQVWLLLFWLVETAFWFGGRIVTGVCTPPPRPKATIAE</sequence>
<keyword evidence="1" id="KW-1133">Transmembrane helix</keyword>
<keyword evidence="3" id="KW-1185">Reference proteome</keyword>
<accession>A0A370I3T9</accession>
<keyword evidence="1" id="KW-0472">Membrane</keyword>
<dbReference type="InterPro" id="IPR010767">
    <property type="entry name" value="Phage_CGC-2007_Cje0229"/>
</dbReference>
<evidence type="ECO:0000313" key="2">
    <source>
        <dbReference type="EMBL" id="RDI65402.1"/>
    </source>
</evidence>
<name>A0A370I3T9_9NOCA</name>
<evidence type="ECO:0000256" key="1">
    <source>
        <dbReference type="SAM" id="Phobius"/>
    </source>
</evidence>
<dbReference type="STRING" id="1210086.GCA_001613105_02168"/>
<feature type="transmembrane region" description="Helical" evidence="1">
    <location>
        <begin position="124"/>
        <end position="151"/>
    </location>
</feature>
<dbReference type="Pfam" id="PF07087">
    <property type="entry name" value="DUF1353"/>
    <property type="match status" value="1"/>
</dbReference>
<reference evidence="2 3" key="1">
    <citation type="submission" date="2018-07" db="EMBL/GenBank/DDBJ databases">
        <title>Genomic Encyclopedia of Type Strains, Phase IV (KMG-IV): sequencing the most valuable type-strain genomes for metagenomic binning, comparative biology and taxonomic classification.</title>
        <authorList>
            <person name="Goeker M."/>
        </authorList>
    </citation>
    <scope>NUCLEOTIDE SEQUENCE [LARGE SCALE GENOMIC DNA]</scope>
    <source>
        <strain evidence="2 3">DSM 44290</strain>
    </source>
</reference>
<organism evidence="2 3">
    <name type="scientific">Nocardia pseudobrasiliensis</name>
    <dbReference type="NCBI Taxonomy" id="45979"/>
    <lineage>
        <taxon>Bacteria</taxon>
        <taxon>Bacillati</taxon>
        <taxon>Actinomycetota</taxon>
        <taxon>Actinomycetes</taxon>
        <taxon>Mycobacteriales</taxon>
        <taxon>Nocardiaceae</taxon>
        <taxon>Nocardia</taxon>
    </lineage>
</organism>
<protein>
    <submittedName>
        <fullName evidence="2">Uncharacterized protein DUF1353</fullName>
    </submittedName>
</protein>
<evidence type="ECO:0000313" key="3">
    <source>
        <dbReference type="Proteomes" id="UP000254869"/>
    </source>
</evidence>
<dbReference type="EMBL" id="QQBC01000006">
    <property type="protein sequence ID" value="RDI65402.1"/>
    <property type="molecule type" value="Genomic_DNA"/>
</dbReference>
<keyword evidence="1" id="KW-0812">Transmembrane</keyword>
<dbReference type="Proteomes" id="UP000254869">
    <property type="component" value="Unassembled WGS sequence"/>
</dbReference>
<gene>
    <name evidence="2" type="ORF">DFR76_106272</name>
</gene>
<comment type="caution">
    <text evidence="2">The sequence shown here is derived from an EMBL/GenBank/DDBJ whole genome shotgun (WGS) entry which is preliminary data.</text>
</comment>
<proteinExistence type="predicted"/>